<reference evidence="2" key="1">
    <citation type="journal article" date="2023" name="Mol. Phylogenet. Evol.">
        <title>Genome-scale phylogeny and comparative genomics of the fungal order Sordariales.</title>
        <authorList>
            <person name="Hensen N."/>
            <person name="Bonometti L."/>
            <person name="Westerberg I."/>
            <person name="Brannstrom I.O."/>
            <person name="Guillou S."/>
            <person name="Cros-Aarteil S."/>
            <person name="Calhoun S."/>
            <person name="Haridas S."/>
            <person name="Kuo A."/>
            <person name="Mondo S."/>
            <person name="Pangilinan J."/>
            <person name="Riley R."/>
            <person name="LaButti K."/>
            <person name="Andreopoulos B."/>
            <person name="Lipzen A."/>
            <person name="Chen C."/>
            <person name="Yan M."/>
            <person name="Daum C."/>
            <person name="Ng V."/>
            <person name="Clum A."/>
            <person name="Steindorff A."/>
            <person name="Ohm R.A."/>
            <person name="Martin F."/>
            <person name="Silar P."/>
            <person name="Natvig D.O."/>
            <person name="Lalanne C."/>
            <person name="Gautier V."/>
            <person name="Ament-Velasquez S.L."/>
            <person name="Kruys A."/>
            <person name="Hutchinson M.I."/>
            <person name="Powell A.J."/>
            <person name="Barry K."/>
            <person name="Miller A.N."/>
            <person name="Grigoriev I.V."/>
            <person name="Debuchy R."/>
            <person name="Gladieux P."/>
            <person name="Hiltunen Thoren M."/>
            <person name="Johannesson H."/>
        </authorList>
    </citation>
    <scope>NUCLEOTIDE SEQUENCE</scope>
    <source>
        <strain evidence="2">CBS 168.71</strain>
    </source>
</reference>
<gene>
    <name evidence="2" type="ORF">B0H64DRAFT_452231</name>
</gene>
<organism evidence="2 3">
    <name type="scientific">Chaetomium fimeti</name>
    <dbReference type="NCBI Taxonomy" id="1854472"/>
    <lineage>
        <taxon>Eukaryota</taxon>
        <taxon>Fungi</taxon>
        <taxon>Dikarya</taxon>
        <taxon>Ascomycota</taxon>
        <taxon>Pezizomycotina</taxon>
        <taxon>Sordariomycetes</taxon>
        <taxon>Sordariomycetidae</taxon>
        <taxon>Sordariales</taxon>
        <taxon>Chaetomiaceae</taxon>
        <taxon>Chaetomium</taxon>
    </lineage>
</organism>
<comment type="caution">
    <text evidence="2">The sequence shown here is derived from an EMBL/GenBank/DDBJ whole genome shotgun (WGS) entry which is preliminary data.</text>
</comment>
<accession>A0AAE0H6B7</accession>
<name>A0AAE0H6B7_9PEZI</name>
<evidence type="ECO:0000313" key="2">
    <source>
        <dbReference type="EMBL" id="KAK3290784.1"/>
    </source>
</evidence>
<keyword evidence="3" id="KW-1185">Reference proteome</keyword>
<evidence type="ECO:0000256" key="1">
    <source>
        <dbReference type="SAM" id="MobiDB-lite"/>
    </source>
</evidence>
<feature type="compositionally biased region" description="Acidic residues" evidence="1">
    <location>
        <begin position="254"/>
        <end position="264"/>
    </location>
</feature>
<dbReference type="Proteomes" id="UP001278766">
    <property type="component" value="Unassembled WGS sequence"/>
</dbReference>
<evidence type="ECO:0000313" key="3">
    <source>
        <dbReference type="Proteomes" id="UP001278766"/>
    </source>
</evidence>
<dbReference type="GeneID" id="87844141"/>
<dbReference type="RefSeq" id="XP_062654298.1">
    <property type="nucleotide sequence ID" value="XM_062807193.1"/>
</dbReference>
<sequence>MPTELTVLESLGRAGVEQEQARILRRMKEDLKFYPNWFLDQADFEGLGVIIGPGLDVDETIGDFSSTRFFRPWVPDEVVKEAADVAESTWMDKLAAWASQSPVDPRFIREGTGLDLPFHDFEFTYPYIEKMYISECAYFPVDSSIPHVACLVLDSIEATITGDRVLRSDLDFAIAMVLWRLTQGRHTNHHTKPALIYTLERDQHARITQAHFDGKRNKLVLRQSRHLDLSGPEPTPDAFLLLRWIACRPAGETEYADEEDASEDEGGRGERSPGVGPELLSGCA</sequence>
<dbReference type="AlphaFoldDB" id="A0AAE0H6B7"/>
<feature type="region of interest" description="Disordered" evidence="1">
    <location>
        <begin position="253"/>
        <end position="284"/>
    </location>
</feature>
<proteinExistence type="predicted"/>
<reference evidence="2" key="2">
    <citation type="submission" date="2023-06" db="EMBL/GenBank/DDBJ databases">
        <authorList>
            <consortium name="Lawrence Berkeley National Laboratory"/>
            <person name="Haridas S."/>
            <person name="Hensen N."/>
            <person name="Bonometti L."/>
            <person name="Westerberg I."/>
            <person name="Brannstrom I.O."/>
            <person name="Guillou S."/>
            <person name="Cros-Aarteil S."/>
            <person name="Calhoun S."/>
            <person name="Kuo A."/>
            <person name="Mondo S."/>
            <person name="Pangilinan J."/>
            <person name="Riley R."/>
            <person name="Labutti K."/>
            <person name="Andreopoulos B."/>
            <person name="Lipzen A."/>
            <person name="Chen C."/>
            <person name="Yanf M."/>
            <person name="Daum C."/>
            <person name="Ng V."/>
            <person name="Clum A."/>
            <person name="Steindorff A."/>
            <person name="Ohm R."/>
            <person name="Martin F."/>
            <person name="Silar P."/>
            <person name="Natvig D."/>
            <person name="Lalanne C."/>
            <person name="Gautier V."/>
            <person name="Ament-Velasquez S.L."/>
            <person name="Kruys A."/>
            <person name="Hutchinson M.I."/>
            <person name="Powell A.J."/>
            <person name="Barry K."/>
            <person name="Miller A.N."/>
            <person name="Grigoriev I.V."/>
            <person name="Debuchy R."/>
            <person name="Gladieux P."/>
            <person name="Thoren M.H."/>
            <person name="Johannesson H."/>
        </authorList>
    </citation>
    <scope>NUCLEOTIDE SEQUENCE</scope>
    <source>
        <strain evidence="2">CBS 168.71</strain>
    </source>
</reference>
<protein>
    <submittedName>
        <fullName evidence="2">Uncharacterized protein</fullName>
    </submittedName>
</protein>
<dbReference type="EMBL" id="JAUEPN010000012">
    <property type="protein sequence ID" value="KAK3290784.1"/>
    <property type="molecule type" value="Genomic_DNA"/>
</dbReference>